<evidence type="ECO:0000256" key="3">
    <source>
        <dbReference type="ARBA" id="ARBA00023163"/>
    </source>
</evidence>
<protein>
    <submittedName>
        <fullName evidence="5">FadR family transcriptional regulator</fullName>
    </submittedName>
</protein>
<dbReference type="InterPro" id="IPR008920">
    <property type="entry name" value="TF_FadR/GntR_C"/>
</dbReference>
<dbReference type="InterPro" id="IPR011711">
    <property type="entry name" value="GntR_C"/>
</dbReference>
<dbReference type="GO" id="GO:0003700">
    <property type="term" value="F:DNA-binding transcription factor activity"/>
    <property type="evidence" value="ECO:0007669"/>
    <property type="project" value="InterPro"/>
</dbReference>
<dbReference type="OrthoDB" id="9028214at2"/>
<dbReference type="InterPro" id="IPR036390">
    <property type="entry name" value="WH_DNA-bd_sf"/>
</dbReference>
<evidence type="ECO:0000313" key="6">
    <source>
        <dbReference type="Proteomes" id="UP000273516"/>
    </source>
</evidence>
<dbReference type="SMART" id="SM00345">
    <property type="entry name" value="HTH_GNTR"/>
    <property type="match status" value="1"/>
</dbReference>
<dbReference type="RefSeq" id="WP_122110988.1">
    <property type="nucleotide sequence ID" value="NZ_QOKZ01000001.1"/>
</dbReference>
<dbReference type="Pfam" id="PF00392">
    <property type="entry name" value="GntR"/>
    <property type="match status" value="1"/>
</dbReference>
<keyword evidence="3" id="KW-0804">Transcription</keyword>
<name>A0A3M0MKD8_9RHOB</name>
<dbReference type="PANTHER" id="PTHR43537">
    <property type="entry name" value="TRANSCRIPTIONAL REGULATOR, GNTR FAMILY"/>
    <property type="match status" value="1"/>
</dbReference>
<dbReference type="Gene3D" id="1.20.120.530">
    <property type="entry name" value="GntR ligand-binding domain-like"/>
    <property type="match status" value="1"/>
</dbReference>
<evidence type="ECO:0000259" key="4">
    <source>
        <dbReference type="PROSITE" id="PS50949"/>
    </source>
</evidence>
<accession>A0A3M0MKD8</accession>
<gene>
    <name evidence="5" type="ORF">C9E81_04030</name>
</gene>
<feature type="domain" description="HTH gntR-type" evidence="4">
    <location>
        <begin position="4"/>
        <end position="70"/>
    </location>
</feature>
<keyword evidence="2" id="KW-0238">DNA-binding</keyword>
<sequence>MAGITAVDEIRETLRREIMENYTVGDYLPTERELAERFGVSRNTIRETIIHLEAFQLVRKTKRGPQVSKPDFDVMFQGFTQFFATSSQTFVDVLNFRRIVESGAVPLIIRNATSEDVEKMDEANRAMGVAMTAAASAEQDYRFHLAMIDAAHNDVLSRMYRVMSVPLRFYLEVGKSHSPATATAAEQHNRIITAVNQRGPEELTAALGAHFDHSGKTLADWLASRDGADAPAEIWPPTLERRNTPITSGGIK</sequence>
<dbReference type="Proteomes" id="UP000273516">
    <property type="component" value="Unassembled WGS sequence"/>
</dbReference>
<dbReference type="InterPro" id="IPR000524">
    <property type="entry name" value="Tscrpt_reg_HTH_GntR"/>
</dbReference>
<keyword evidence="1" id="KW-0805">Transcription regulation</keyword>
<dbReference type="SMART" id="SM00895">
    <property type="entry name" value="FCD"/>
    <property type="match status" value="1"/>
</dbReference>
<dbReference type="PROSITE" id="PS50949">
    <property type="entry name" value="HTH_GNTR"/>
    <property type="match status" value="1"/>
</dbReference>
<organism evidence="5 6">
    <name type="scientific">Paracoccus alkanivorans</name>
    <dbReference type="NCBI Taxonomy" id="2116655"/>
    <lineage>
        <taxon>Bacteria</taxon>
        <taxon>Pseudomonadati</taxon>
        <taxon>Pseudomonadota</taxon>
        <taxon>Alphaproteobacteria</taxon>
        <taxon>Rhodobacterales</taxon>
        <taxon>Paracoccaceae</taxon>
        <taxon>Paracoccus</taxon>
    </lineage>
</organism>
<dbReference type="GO" id="GO:0003677">
    <property type="term" value="F:DNA binding"/>
    <property type="evidence" value="ECO:0007669"/>
    <property type="project" value="UniProtKB-KW"/>
</dbReference>
<evidence type="ECO:0000256" key="2">
    <source>
        <dbReference type="ARBA" id="ARBA00023125"/>
    </source>
</evidence>
<dbReference type="EMBL" id="QOKZ01000001">
    <property type="protein sequence ID" value="RMC37905.1"/>
    <property type="molecule type" value="Genomic_DNA"/>
</dbReference>
<dbReference type="SUPFAM" id="SSF46785">
    <property type="entry name" value="Winged helix' DNA-binding domain"/>
    <property type="match status" value="1"/>
</dbReference>
<dbReference type="Pfam" id="PF07729">
    <property type="entry name" value="FCD"/>
    <property type="match status" value="1"/>
</dbReference>
<proteinExistence type="predicted"/>
<dbReference type="PANTHER" id="PTHR43537:SF5">
    <property type="entry name" value="UXU OPERON TRANSCRIPTIONAL REGULATOR"/>
    <property type="match status" value="1"/>
</dbReference>
<dbReference type="PRINTS" id="PR00035">
    <property type="entry name" value="HTHGNTR"/>
</dbReference>
<dbReference type="InterPro" id="IPR036388">
    <property type="entry name" value="WH-like_DNA-bd_sf"/>
</dbReference>
<evidence type="ECO:0000256" key="1">
    <source>
        <dbReference type="ARBA" id="ARBA00023015"/>
    </source>
</evidence>
<dbReference type="CDD" id="cd07377">
    <property type="entry name" value="WHTH_GntR"/>
    <property type="match status" value="1"/>
</dbReference>
<reference evidence="5 6" key="1">
    <citation type="submission" date="2018-07" db="EMBL/GenBank/DDBJ databases">
        <authorList>
            <person name="Zhang Y."/>
            <person name="Wang L."/>
            <person name="Ma S."/>
        </authorList>
    </citation>
    <scope>NUCLEOTIDE SEQUENCE [LARGE SCALE GENOMIC DNA]</scope>
    <source>
        <strain evidence="5 6">4-2</strain>
    </source>
</reference>
<keyword evidence="6" id="KW-1185">Reference proteome</keyword>
<dbReference type="SUPFAM" id="SSF48008">
    <property type="entry name" value="GntR ligand-binding domain-like"/>
    <property type="match status" value="1"/>
</dbReference>
<evidence type="ECO:0000313" key="5">
    <source>
        <dbReference type="EMBL" id="RMC37905.1"/>
    </source>
</evidence>
<dbReference type="AlphaFoldDB" id="A0A3M0MKD8"/>
<comment type="caution">
    <text evidence="5">The sequence shown here is derived from an EMBL/GenBank/DDBJ whole genome shotgun (WGS) entry which is preliminary data.</text>
</comment>
<dbReference type="Gene3D" id="1.10.10.10">
    <property type="entry name" value="Winged helix-like DNA-binding domain superfamily/Winged helix DNA-binding domain"/>
    <property type="match status" value="1"/>
</dbReference>